<gene>
    <name evidence="2" type="ORF">AQJ46_02130</name>
</gene>
<dbReference type="Gene3D" id="1.10.1780.10">
    <property type="entry name" value="Clp, N-terminal domain"/>
    <property type="match status" value="2"/>
</dbReference>
<reference evidence="2 3" key="1">
    <citation type="submission" date="2015-10" db="EMBL/GenBank/DDBJ databases">
        <title>Draft genome sequence of Streptomyces canus DSM 40017, type strain for the species Streptomyces canus.</title>
        <authorList>
            <person name="Ruckert C."/>
            <person name="Winkler A."/>
            <person name="Kalinowski J."/>
            <person name="Kampfer P."/>
            <person name="Glaeser S."/>
        </authorList>
    </citation>
    <scope>NUCLEOTIDE SEQUENCE [LARGE SCALE GENOMIC DNA]</scope>
    <source>
        <strain evidence="2 3">DSM 40017</strain>
    </source>
</reference>
<protein>
    <recommendedName>
        <fullName evidence="1">Clp R domain-containing protein</fullName>
    </recommendedName>
</protein>
<dbReference type="InterPro" id="IPR004176">
    <property type="entry name" value="Clp_R_N"/>
</dbReference>
<dbReference type="Pfam" id="PF02861">
    <property type="entry name" value="Clp_N"/>
    <property type="match status" value="1"/>
</dbReference>
<dbReference type="AlphaFoldDB" id="A0A101SHP1"/>
<dbReference type="RefSeq" id="WP_059203911.1">
    <property type="nucleotide sequence ID" value="NZ_KQ948656.1"/>
</dbReference>
<proteinExistence type="predicted"/>
<dbReference type="STRING" id="58343.AQJ46_02130"/>
<evidence type="ECO:0000259" key="1">
    <source>
        <dbReference type="Pfam" id="PF02861"/>
    </source>
</evidence>
<evidence type="ECO:0000313" key="2">
    <source>
        <dbReference type="EMBL" id="KUN74375.1"/>
    </source>
</evidence>
<dbReference type="SUPFAM" id="SSF81923">
    <property type="entry name" value="Double Clp-N motif"/>
    <property type="match status" value="1"/>
</dbReference>
<evidence type="ECO:0000313" key="3">
    <source>
        <dbReference type="Proteomes" id="UP000053669"/>
    </source>
</evidence>
<accession>A0A101SHP1</accession>
<name>A0A101SHP1_9ACTN</name>
<comment type="caution">
    <text evidence="2">The sequence shown here is derived from an EMBL/GenBank/DDBJ whole genome shotgun (WGS) entry which is preliminary data.</text>
</comment>
<organism evidence="2 3">
    <name type="scientific">Streptomyces canus</name>
    <dbReference type="NCBI Taxonomy" id="58343"/>
    <lineage>
        <taxon>Bacteria</taxon>
        <taxon>Bacillati</taxon>
        <taxon>Actinomycetota</taxon>
        <taxon>Actinomycetes</taxon>
        <taxon>Kitasatosporales</taxon>
        <taxon>Streptomycetaceae</taxon>
        <taxon>Streptomyces</taxon>
        <taxon>Streptomyces aurantiacus group</taxon>
    </lineage>
</organism>
<dbReference type="Proteomes" id="UP000053669">
    <property type="component" value="Unassembled WGS sequence"/>
</dbReference>
<dbReference type="EMBL" id="LMWU01000001">
    <property type="protein sequence ID" value="KUN74375.1"/>
    <property type="molecule type" value="Genomic_DNA"/>
</dbReference>
<dbReference type="InterPro" id="IPR036628">
    <property type="entry name" value="Clp_N_dom_sf"/>
</dbReference>
<feature type="domain" description="Clp R" evidence="1">
    <location>
        <begin position="99"/>
        <end position="157"/>
    </location>
</feature>
<sequence>MEAIKSPDWNIVGILGAARGARADAGGAMGTEHLLAAITTSKGPAREVLAAEGATRTTLLAVLRDRTDKDGAWSADDEAEHSVVSQDVLGEDGDRRTSFTGAAARALSAAMEHARQEDAGKFGATHLLRGLLAEDNRAAELLEACGISPRAVLDRLDGGSGGNQDGLDPLLRATRDVLLGRSHYRRMSWWMRWLTKLSGVNWAASPAGWVGLETYEQARRLGDRAVGTEHILLAVLATHEVALSHPHLVGERGTGQDDRYAGGEQLARLGVDYVSVHRVLTAGDCIALTADVRPAEEYLHEATGQNLMSAASTGPLVETLLREQTRARQLIDTLTGRPVG</sequence>